<dbReference type="InterPro" id="IPR025474">
    <property type="entry name" value="DUF4325"/>
</dbReference>
<dbReference type="Proteomes" id="UP000269351">
    <property type="component" value="Chromosome"/>
</dbReference>
<dbReference type="Pfam" id="PF14213">
    <property type="entry name" value="DUF4325"/>
    <property type="match status" value="1"/>
</dbReference>
<dbReference type="EMBL" id="JACGET010000011">
    <property type="protein sequence ID" value="MBN3106292.1"/>
    <property type="molecule type" value="Genomic_DNA"/>
</dbReference>
<accession>A0A433NIP5</accession>
<dbReference type="EMBL" id="CP065031">
    <property type="protein sequence ID" value="QPK23657.1"/>
    <property type="molecule type" value="Genomic_DNA"/>
</dbReference>
<feature type="domain" description="DUF4325" evidence="1">
    <location>
        <begin position="24"/>
        <end position="75"/>
    </location>
</feature>
<dbReference type="RefSeq" id="WP_119871167.1">
    <property type="nucleotide sequence ID" value="NZ_CP059955.1"/>
</dbReference>
<evidence type="ECO:0000313" key="4">
    <source>
        <dbReference type="Proteomes" id="UP000269351"/>
    </source>
</evidence>
<sequence>MSTIYVKNFSKYPGPRYIRLGDYSGEEFRESHLLPALNKGDVIVNFDGVYGYGSSFLEEAFGGLARRGISADKLKKLRSNLICNDDPTIVIEVQSYIDDALRGS</sequence>
<gene>
    <name evidence="3" type="ORF">F126LOC_018850</name>
    <name evidence="2" type="ORF">H4F48_09385</name>
</gene>
<keyword evidence="5" id="KW-1185">Reference proteome</keyword>
<evidence type="ECO:0000313" key="5">
    <source>
        <dbReference type="Proteomes" id="UP000762586"/>
    </source>
</evidence>
<dbReference type="AlphaFoldDB" id="A0A433NIP5"/>
<dbReference type="Proteomes" id="UP000762586">
    <property type="component" value="Unassembled WGS sequence"/>
</dbReference>
<protein>
    <submittedName>
        <fullName evidence="3">STAS-like domain-containing protein</fullName>
    </submittedName>
</protein>
<organism evidence="3 4">
    <name type="scientific">Pectobacterium brasiliense</name>
    <dbReference type="NCBI Taxonomy" id="180957"/>
    <lineage>
        <taxon>Bacteria</taxon>
        <taxon>Pseudomonadati</taxon>
        <taxon>Pseudomonadota</taxon>
        <taxon>Gammaproteobacteria</taxon>
        <taxon>Enterobacterales</taxon>
        <taxon>Pectobacteriaceae</taxon>
        <taxon>Pectobacterium</taxon>
    </lineage>
</organism>
<reference evidence="2 5" key="1">
    <citation type="submission" date="2020-07" db="EMBL/GenBank/DDBJ databases">
        <title>A pangenomic view of the genus Pectobacterium provides insights into genome organization, phylogeny, and virulence.</title>
        <authorList>
            <person name="Jonkheer E."/>
            <person name="Brankovics B."/>
            <person name="Houwers I."/>
            <person name="Van Der Wolf J."/>
            <person name="Bonants P."/>
            <person name="Vreeburg R."/>
            <person name="Bollema R."/>
            <person name="De Haan J."/>
            <person name="Berke L."/>
            <person name="De Ridder D."/>
            <person name="Smit S."/>
            <person name="Van Der Lee T.A.J."/>
        </authorList>
    </citation>
    <scope>NUCLEOTIDE SEQUENCE [LARGE SCALE GENOMIC DNA]</scope>
    <source>
        <strain evidence="2 5">NAK:384</strain>
    </source>
</reference>
<name>A0A433NIP5_9GAMM</name>
<evidence type="ECO:0000313" key="3">
    <source>
        <dbReference type="EMBL" id="QPK23657.1"/>
    </source>
</evidence>
<evidence type="ECO:0000259" key="1">
    <source>
        <dbReference type="Pfam" id="PF14213"/>
    </source>
</evidence>
<proteinExistence type="predicted"/>
<evidence type="ECO:0000313" key="2">
    <source>
        <dbReference type="EMBL" id="MBN3106292.1"/>
    </source>
</evidence>
<reference evidence="3 4" key="2">
    <citation type="submission" date="2020-11" db="EMBL/GenBank/DDBJ databases">
        <title>Complete genome sequence of Pectobacterium brasiliense strain F126.</title>
        <authorList>
            <person name="Miroshnikov K."/>
            <person name="Vo T.N.H."/>
            <person name="Khodykina M.V."/>
            <person name="Kabanova A.P."/>
            <person name="Shneider M."/>
            <person name="Korzhenkov A."/>
            <person name="Toschakov S.V."/>
            <person name="Miroshnikov K.A."/>
            <person name="Ignatov A.N."/>
            <person name="Mikhailova Y.V."/>
            <person name="Shelenkov A."/>
            <person name="Yanushevich Y.G."/>
            <person name="Evseev P.V."/>
        </authorList>
    </citation>
    <scope>NUCLEOTIDE SEQUENCE [LARGE SCALE GENOMIC DNA]</scope>
    <source>
        <strain evidence="3 4">F126</strain>
    </source>
</reference>